<dbReference type="EMBL" id="JARJCM010000011">
    <property type="protein sequence ID" value="KAJ7042717.1"/>
    <property type="molecule type" value="Genomic_DNA"/>
</dbReference>
<feature type="non-terminal residue" evidence="1">
    <location>
        <position position="80"/>
    </location>
</feature>
<feature type="non-terminal residue" evidence="1">
    <location>
        <position position="1"/>
    </location>
</feature>
<keyword evidence="2" id="KW-1185">Reference proteome</keyword>
<sequence>GSKQVGLIGNKEKRAFTALLAVLAAGNALPTQCVYEGKTAWSTPTAKATSRQECDAAEFRFVFSGKTGNHWSNQKTMQQW</sequence>
<name>A0AAD6TEY9_9AGAR</name>
<dbReference type="AlphaFoldDB" id="A0AAD6TEY9"/>
<reference evidence="1" key="1">
    <citation type="submission" date="2023-03" db="EMBL/GenBank/DDBJ databases">
        <title>Massive genome expansion in bonnet fungi (Mycena s.s.) driven by repeated elements and novel gene families across ecological guilds.</title>
        <authorList>
            <consortium name="Lawrence Berkeley National Laboratory"/>
            <person name="Harder C.B."/>
            <person name="Miyauchi S."/>
            <person name="Viragh M."/>
            <person name="Kuo A."/>
            <person name="Thoen E."/>
            <person name="Andreopoulos B."/>
            <person name="Lu D."/>
            <person name="Skrede I."/>
            <person name="Drula E."/>
            <person name="Henrissat B."/>
            <person name="Morin E."/>
            <person name="Kohler A."/>
            <person name="Barry K."/>
            <person name="LaButti K."/>
            <person name="Morin E."/>
            <person name="Salamov A."/>
            <person name="Lipzen A."/>
            <person name="Mereny Z."/>
            <person name="Hegedus B."/>
            <person name="Baldrian P."/>
            <person name="Stursova M."/>
            <person name="Weitz H."/>
            <person name="Taylor A."/>
            <person name="Grigoriev I.V."/>
            <person name="Nagy L.G."/>
            <person name="Martin F."/>
            <person name="Kauserud H."/>
        </authorList>
    </citation>
    <scope>NUCLEOTIDE SEQUENCE</scope>
    <source>
        <strain evidence="1">CBHHK200</strain>
    </source>
</reference>
<proteinExistence type="predicted"/>
<protein>
    <submittedName>
        <fullName evidence="1">Uncharacterized protein</fullName>
    </submittedName>
</protein>
<comment type="caution">
    <text evidence="1">The sequence shown here is derived from an EMBL/GenBank/DDBJ whole genome shotgun (WGS) entry which is preliminary data.</text>
</comment>
<evidence type="ECO:0000313" key="1">
    <source>
        <dbReference type="EMBL" id="KAJ7042717.1"/>
    </source>
</evidence>
<organism evidence="1 2">
    <name type="scientific">Mycena alexandri</name>
    <dbReference type="NCBI Taxonomy" id="1745969"/>
    <lineage>
        <taxon>Eukaryota</taxon>
        <taxon>Fungi</taxon>
        <taxon>Dikarya</taxon>
        <taxon>Basidiomycota</taxon>
        <taxon>Agaricomycotina</taxon>
        <taxon>Agaricomycetes</taxon>
        <taxon>Agaricomycetidae</taxon>
        <taxon>Agaricales</taxon>
        <taxon>Marasmiineae</taxon>
        <taxon>Mycenaceae</taxon>
        <taxon>Mycena</taxon>
    </lineage>
</organism>
<dbReference type="Proteomes" id="UP001218188">
    <property type="component" value="Unassembled WGS sequence"/>
</dbReference>
<gene>
    <name evidence="1" type="ORF">C8F04DRAFT_893570</name>
</gene>
<accession>A0AAD6TEY9</accession>
<evidence type="ECO:0000313" key="2">
    <source>
        <dbReference type="Proteomes" id="UP001218188"/>
    </source>
</evidence>